<protein>
    <submittedName>
        <fullName evidence="1">Phage gp29-like protein</fullName>
    </submittedName>
</protein>
<evidence type="ECO:0000313" key="1">
    <source>
        <dbReference type="EMBL" id="TDQ40979.1"/>
    </source>
</evidence>
<accession>A0A4R6U878</accession>
<evidence type="ECO:0000313" key="2">
    <source>
        <dbReference type="Proteomes" id="UP000295510"/>
    </source>
</evidence>
<dbReference type="RefSeq" id="WP_133598646.1">
    <property type="nucleotide sequence ID" value="NZ_SNYL01000014.1"/>
</dbReference>
<sequence length="522" mass="56491">MTETIRPAALREPQTARVARYARPWHESALSGLKPATVAAMLREADAGDLSAQARLFADMQDRDAMIAAAMQQRALAIARLPRKIEPPKDASTAEKRAAEAIAGWLDGMSDAIEDAIVALTDAVGHGFSAIEIVWDRGDGLWLPQLHARPHDWFAISEDRRSIELATDAGSEPLRPYTWILHQPRMPRAGYVARGGIYRAIIWPFVYKAYAIGDFAEFLETFGLPFVIGKYGREATEEDKSRLLQAVASLAHDARAIMPLEMQLDIQRVASSGSDSPHLAMARWADEAIARAILGQTLSIQAKSTGLGSGVADMHERVREDIRDADARQAAATLTRDLIAPFAALNFGVPPDRCPRLVFDTSEPDDIAAYAQAIPALAAAGVRIPERWVRQRLGIPDPADDEPVLGGAAQPTAPDTEANAAQLVACNASKHDGWRDAADDPTPVTAMVERMDIEAAPAWGVILDAVRRLVDEAESLEALRDALLAAYGDLPSDQLAEVMALGFAAAHLAGRYDVETESGGRR</sequence>
<keyword evidence="2" id="KW-1185">Reference proteome</keyword>
<organism evidence="1 2">
    <name type="scientific">Tepidicella xavieri</name>
    <dbReference type="NCBI Taxonomy" id="360241"/>
    <lineage>
        <taxon>Bacteria</taxon>
        <taxon>Pseudomonadati</taxon>
        <taxon>Pseudomonadota</taxon>
        <taxon>Betaproteobacteria</taxon>
        <taxon>Burkholderiales</taxon>
        <taxon>Tepidicella</taxon>
    </lineage>
</organism>
<dbReference type="OrthoDB" id="9802690at2"/>
<dbReference type="Proteomes" id="UP000295510">
    <property type="component" value="Unassembled WGS sequence"/>
</dbReference>
<proteinExistence type="predicted"/>
<dbReference type="AlphaFoldDB" id="A0A4R6U878"/>
<dbReference type="InterPro" id="IPR009279">
    <property type="entry name" value="Portal_Mu"/>
</dbReference>
<gene>
    <name evidence="1" type="ORF">DFR43_11464</name>
</gene>
<comment type="caution">
    <text evidence="1">The sequence shown here is derived from an EMBL/GenBank/DDBJ whole genome shotgun (WGS) entry which is preliminary data.</text>
</comment>
<dbReference type="EMBL" id="SNYL01000014">
    <property type="protein sequence ID" value="TDQ40979.1"/>
    <property type="molecule type" value="Genomic_DNA"/>
</dbReference>
<name>A0A4R6U878_9BURK</name>
<dbReference type="Pfam" id="PF06074">
    <property type="entry name" value="Portal_Mu"/>
    <property type="match status" value="1"/>
</dbReference>
<reference evidence="1 2" key="1">
    <citation type="submission" date="2019-03" db="EMBL/GenBank/DDBJ databases">
        <title>Genomic Encyclopedia of Type Strains, Phase IV (KMG-IV): sequencing the most valuable type-strain genomes for metagenomic binning, comparative biology and taxonomic classification.</title>
        <authorList>
            <person name="Goeker M."/>
        </authorList>
    </citation>
    <scope>NUCLEOTIDE SEQUENCE [LARGE SCALE GENOMIC DNA]</scope>
    <source>
        <strain evidence="1 2">DSM 19605</strain>
    </source>
</reference>